<sequence>MQFKSLLTILATALTLINAEDAPSGNAFAHPDGGEQVPVGKPFTIKWTPSTPGKVSLYLLRGPGNNLQPAGTIVEGIDNTGSYDWTPPTTLENDVTRYGIRLNVVGSSQYQYTMQFGIANANQQKASSDASVVVSSTATTKASASAGPSSSTAANESSRGSVTPIATTSSAPASTTLTTTTAATTTPKSSSSSAPSSTKPGTSTTSAPPAAKSNGAMSHLQLTGAGGYLAAGAAMMALFA</sequence>
<feature type="compositionally biased region" description="Low complexity" evidence="2">
    <location>
        <begin position="139"/>
        <end position="154"/>
    </location>
</feature>
<evidence type="ECO:0000313" key="5">
    <source>
        <dbReference type="EMBL" id="KAF2667873.1"/>
    </source>
</evidence>
<dbReference type="EMBL" id="MU004237">
    <property type="protein sequence ID" value="KAF2667873.1"/>
    <property type="molecule type" value="Genomic_DNA"/>
</dbReference>
<dbReference type="Pfam" id="PF10342">
    <property type="entry name" value="Kre9_KNH"/>
    <property type="match status" value="1"/>
</dbReference>
<dbReference type="InterPro" id="IPR018466">
    <property type="entry name" value="Kre9/Knh1-like_N"/>
</dbReference>
<name>A0A6A6U990_9PEZI</name>
<evidence type="ECO:0000256" key="3">
    <source>
        <dbReference type="SAM" id="SignalP"/>
    </source>
</evidence>
<dbReference type="InterPro" id="IPR052982">
    <property type="entry name" value="SRP1/TIP1-like"/>
</dbReference>
<gene>
    <name evidence="5" type="ORF">BT63DRAFT_457174</name>
</gene>
<evidence type="ECO:0000256" key="1">
    <source>
        <dbReference type="ARBA" id="ARBA00022729"/>
    </source>
</evidence>
<protein>
    <recommendedName>
        <fullName evidence="4">Yeast cell wall synthesis Kre9/Knh1-like N-terminal domain-containing protein</fullName>
    </recommendedName>
</protein>
<dbReference type="PANTHER" id="PTHR40633">
    <property type="entry name" value="MATRIX PROTEIN, PUTATIVE (AFU_ORTHOLOGUE AFUA_8G05410)-RELATED"/>
    <property type="match status" value="1"/>
</dbReference>
<keyword evidence="6" id="KW-1185">Reference proteome</keyword>
<feature type="domain" description="Yeast cell wall synthesis Kre9/Knh1-like N-terminal" evidence="4">
    <location>
        <begin position="31"/>
        <end position="118"/>
    </location>
</feature>
<reference evidence="5" key="1">
    <citation type="journal article" date="2020" name="Stud. Mycol.">
        <title>101 Dothideomycetes genomes: a test case for predicting lifestyles and emergence of pathogens.</title>
        <authorList>
            <person name="Haridas S."/>
            <person name="Albert R."/>
            <person name="Binder M."/>
            <person name="Bloem J."/>
            <person name="Labutti K."/>
            <person name="Salamov A."/>
            <person name="Andreopoulos B."/>
            <person name="Baker S."/>
            <person name="Barry K."/>
            <person name="Bills G."/>
            <person name="Bluhm B."/>
            <person name="Cannon C."/>
            <person name="Castanera R."/>
            <person name="Culley D."/>
            <person name="Daum C."/>
            <person name="Ezra D."/>
            <person name="Gonzalez J."/>
            <person name="Henrissat B."/>
            <person name="Kuo A."/>
            <person name="Liang C."/>
            <person name="Lipzen A."/>
            <person name="Lutzoni F."/>
            <person name="Magnuson J."/>
            <person name="Mondo S."/>
            <person name="Nolan M."/>
            <person name="Ohm R."/>
            <person name="Pangilinan J."/>
            <person name="Park H.-J."/>
            <person name="Ramirez L."/>
            <person name="Alfaro M."/>
            <person name="Sun H."/>
            <person name="Tritt A."/>
            <person name="Yoshinaga Y."/>
            <person name="Zwiers L.-H."/>
            <person name="Turgeon B."/>
            <person name="Goodwin S."/>
            <person name="Spatafora J."/>
            <person name="Crous P."/>
            <person name="Grigoriev I."/>
        </authorList>
    </citation>
    <scope>NUCLEOTIDE SEQUENCE</scope>
    <source>
        <strain evidence="5">CBS 115976</strain>
    </source>
</reference>
<proteinExistence type="predicted"/>
<dbReference type="PANTHER" id="PTHR40633:SF1">
    <property type="entry name" value="GPI ANCHORED SERINE-THREONINE RICH PROTEIN (AFU_ORTHOLOGUE AFUA_1G03630)"/>
    <property type="match status" value="1"/>
</dbReference>
<feature type="compositionally biased region" description="Low complexity" evidence="2">
    <location>
        <begin position="163"/>
        <end position="213"/>
    </location>
</feature>
<feature type="signal peptide" evidence="3">
    <location>
        <begin position="1"/>
        <end position="19"/>
    </location>
</feature>
<feature type="chain" id="PRO_5025406199" description="Yeast cell wall synthesis Kre9/Knh1-like N-terminal domain-containing protein" evidence="3">
    <location>
        <begin position="20"/>
        <end position="240"/>
    </location>
</feature>
<accession>A0A6A6U990</accession>
<dbReference type="Proteomes" id="UP000799302">
    <property type="component" value="Unassembled WGS sequence"/>
</dbReference>
<evidence type="ECO:0000256" key="2">
    <source>
        <dbReference type="SAM" id="MobiDB-lite"/>
    </source>
</evidence>
<feature type="region of interest" description="Disordered" evidence="2">
    <location>
        <begin position="139"/>
        <end position="214"/>
    </location>
</feature>
<dbReference type="OrthoDB" id="4094614at2759"/>
<evidence type="ECO:0000259" key="4">
    <source>
        <dbReference type="Pfam" id="PF10342"/>
    </source>
</evidence>
<keyword evidence="1 3" id="KW-0732">Signal</keyword>
<dbReference type="AlphaFoldDB" id="A0A6A6U990"/>
<evidence type="ECO:0000313" key="6">
    <source>
        <dbReference type="Proteomes" id="UP000799302"/>
    </source>
</evidence>
<organism evidence="5 6">
    <name type="scientific">Microthyrium microscopicum</name>
    <dbReference type="NCBI Taxonomy" id="703497"/>
    <lineage>
        <taxon>Eukaryota</taxon>
        <taxon>Fungi</taxon>
        <taxon>Dikarya</taxon>
        <taxon>Ascomycota</taxon>
        <taxon>Pezizomycotina</taxon>
        <taxon>Dothideomycetes</taxon>
        <taxon>Dothideomycetes incertae sedis</taxon>
        <taxon>Microthyriales</taxon>
        <taxon>Microthyriaceae</taxon>
        <taxon>Microthyrium</taxon>
    </lineage>
</organism>